<sequence length="109" mass="12785">METNGSIHHSPENHPSMCSNNANKDQSTEKEVFVNHAEIIWHEIRRQWIGDQSQKSKRTPQEPIVRAAAWYPLVLRLNVHLPYIQFFCAGPQLMRICFVRLNFFNSQSH</sequence>
<evidence type="ECO:0000256" key="1">
    <source>
        <dbReference type="SAM" id="MobiDB-lite"/>
    </source>
</evidence>
<proteinExistence type="predicted"/>
<name>A0A6P6AQV2_DURZI</name>
<feature type="compositionally biased region" description="Polar residues" evidence="1">
    <location>
        <begin position="16"/>
        <end position="25"/>
    </location>
</feature>
<dbReference type="KEGG" id="dzi:111311814"/>
<feature type="region of interest" description="Disordered" evidence="1">
    <location>
        <begin position="1"/>
        <end position="28"/>
    </location>
</feature>
<dbReference type="GeneID" id="111311814"/>
<evidence type="ECO:0000313" key="4">
    <source>
        <dbReference type="RefSeq" id="XP_022767279.1"/>
    </source>
</evidence>
<dbReference type="RefSeq" id="XP_022767279.1">
    <property type="nucleotide sequence ID" value="XM_022911544.1"/>
</dbReference>
<organism evidence="3 4">
    <name type="scientific">Durio zibethinus</name>
    <name type="common">Durian</name>
    <dbReference type="NCBI Taxonomy" id="66656"/>
    <lineage>
        <taxon>Eukaryota</taxon>
        <taxon>Viridiplantae</taxon>
        <taxon>Streptophyta</taxon>
        <taxon>Embryophyta</taxon>
        <taxon>Tracheophyta</taxon>
        <taxon>Spermatophyta</taxon>
        <taxon>Magnoliopsida</taxon>
        <taxon>eudicotyledons</taxon>
        <taxon>Gunneridae</taxon>
        <taxon>Pentapetalae</taxon>
        <taxon>rosids</taxon>
        <taxon>malvids</taxon>
        <taxon>Malvales</taxon>
        <taxon>Malvaceae</taxon>
        <taxon>Helicteroideae</taxon>
        <taxon>Durio</taxon>
    </lineage>
</organism>
<accession>A0A6P6AQV2</accession>
<dbReference type="OrthoDB" id="1896025at2759"/>
<reference evidence="4" key="1">
    <citation type="submission" date="2025-08" db="UniProtKB">
        <authorList>
            <consortium name="RefSeq"/>
        </authorList>
    </citation>
    <scope>IDENTIFICATION</scope>
    <source>
        <tissue evidence="4">Fruit stalk</tissue>
    </source>
</reference>
<evidence type="ECO:0000313" key="3">
    <source>
        <dbReference type="Proteomes" id="UP000515121"/>
    </source>
</evidence>
<gene>
    <name evidence="4" type="primary">LOC111311814</name>
</gene>
<keyword evidence="3" id="KW-1185">Reference proteome</keyword>
<dbReference type="PANTHER" id="PTHR33373:SF23">
    <property type="entry name" value="DUF4050 DOMAIN-CONTAINING PROTEIN"/>
    <property type="match status" value="1"/>
</dbReference>
<dbReference type="Pfam" id="PF13259">
    <property type="entry name" value="clamp_Gag1-like"/>
    <property type="match status" value="1"/>
</dbReference>
<dbReference type="AlphaFoldDB" id="A0A6P6AQV2"/>
<feature type="domain" description="Gag1-like clamp" evidence="2">
    <location>
        <begin position="2"/>
        <end position="63"/>
    </location>
</feature>
<dbReference type="PANTHER" id="PTHR33373">
    <property type="entry name" value="OS07G0479600 PROTEIN"/>
    <property type="match status" value="1"/>
</dbReference>
<dbReference type="Proteomes" id="UP000515121">
    <property type="component" value="Unplaced"/>
</dbReference>
<dbReference type="InterPro" id="IPR025124">
    <property type="entry name" value="Gag1-like_clamp"/>
</dbReference>
<protein>
    <submittedName>
        <fullName evidence="4">Uncharacterized protein LOC111311814</fullName>
    </submittedName>
</protein>
<evidence type="ECO:0000259" key="2">
    <source>
        <dbReference type="Pfam" id="PF13259"/>
    </source>
</evidence>